<dbReference type="AlphaFoldDB" id="A0A7X2SRP1"/>
<feature type="transmembrane region" description="Helical" evidence="7">
    <location>
        <begin position="498"/>
        <end position="518"/>
    </location>
</feature>
<feature type="transmembrane region" description="Helical" evidence="7">
    <location>
        <begin position="21"/>
        <end position="38"/>
    </location>
</feature>
<sequence length="861" mass="98220">MSKKILWKDAFQAITSSLGRFIAIFLLMMLGSFTLIGLKITGPDMRETATSFYQQHKLADTTVVSNYGLDANDVHVIKEYSKIKNYDLGYFQDTKVNNGQTVVRVFSNPKNISTYELISGKMPHKSNEIALSYLLKGKYKIGQTINVDKNTSLKHEEFKITGFVRSSEYLDKNDLGQTNVGTGQLNGVAVVAKKAFKTKVYTIARIRYKNTANMNPYSTQYRNTVEKYQKTIKDRLDKNSQSKLNKYQNEIKQARNQIIQEKEQINQVKVFSSAQASQLEKEISQKEIELNKEEQNIKQLGYPTYNVHSRDYNPGYTLYRSNSERIDILANIFPVILFAIAALVCLTTMTRFVDEERINIGTLKALGYSDGDVRKKFVLYSLVSGILGILLGATLGYTFLPRLIYKAYTTNLTMPEVKLQFSWIYLLVTLAIGLLCTTFAVLWALRRTLNEKPAQLLLPKAPKKGARILLERITPLWNRMSFTYKVTARNLFRYKSRMLMTIFGVAGCTGLLVMGFGIKDSLNGISEIQYKNIIKYDLVTVQQNNLTKKQQNKLDEVLNSDEIKQYKDVHYEQLTKKAGVDDTEQMISLLVPSSNKNLGKFIGLHERKTNKELKLTANSVIISEKLADLLGAKKNSTITLKDDEGKWRKFKVTDITEMYMGHYMFVGKHAYQRSMDKKYTTNGELVTLRNKSNKNIQKMSERFIETNAISVVSQNINNKKTIDNVMNGLGRVIFILIGIAVILAVVVIYNLTNINVSERIRELSTIKVLGFYDKEVTMYIYRETIILSFVGILFGYLLGKWLHNFIITSLPPTNAMFDPNMYAMNYILSGVIPLIVTLILAFVMHRKIRSVDMLEALKSVD</sequence>
<keyword evidence="3 7" id="KW-0812">Transmembrane</keyword>
<evidence type="ECO:0000256" key="4">
    <source>
        <dbReference type="ARBA" id="ARBA00022989"/>
    </source>
</evidence>
<feature type="transmembrane region" description="Helical" evidence="7">
    <location>
        <begin position="728"/>
        <end position="751"/>
    </location>
</feature>
<feature type="domain" description="ABC3 transporter permease C-terminal" evidence="8">
    <location>
        <begin position="331"/>
        <end position="453"/>
    </location>
</feature>
<feature type="transmembrane region" description="Helical" evidence="7">
    <location>
        <begin position="377"/>
        <end position="400"/>
    </location>
</feature>
<comment type="subcellular location">
    <subcellularLocation>
        <location evidence="1">Cell membrane</location>
        <topology evidence="1">Multi-pass membrane protein</topology>
    </subcellularLocation>
</comment>
<dbReference type="Proteomes" id="UP000467635">
    <property type="component" value="Unassembled WGS sequence"/>
</dbReference>
<evidence type="ECO:0000259" key="8">
    <source>
        <dbReference type="Pfam" id="PF02687"/>
    </source>
</evidence>
<keyword evidence="6" id="KW-0175">Coiled coil</keyword>
<feature type="coiled-coil region" evidence="6">
    <location>
        <begin position="237"/>
        <end position="296"/>
    </location>
</feature>
<dbReference type="Pfam" id="PF02687">
    <property type="entry name" value="FtsX"/>
    <property type="match status" value="2"/>
</dbReference>
<evidence type="ECO:0000256" key="1">
    <source>
        <dbReference type="ARBA" id="ARBA00004651"/>
    </source>
</evidence>
<organism evidence="9 10">
    <name type="scientific">Ligilactobacillus salivarius</name>
    <dbReference type="NCBI Taxonomy" id="1624"/>
    <lineage>
        <taxon>Bacteria</taxon>
        <taxon>Bacillati</taxon>
        <taxon>Bacillota</taxon>
        <taxon>Bacilli</taxon>
        <taxon>Lactobacillales</taxon>
        <taxon>Lactobacillaceae</taxon>
        <taxon>Ligilactobacillus</taxon>
    </lineage>
</organism>
<protein>
    <submittedName>
        <fullName evidence="9">FtsX-like permease family protein</fullName>
    </submittedName>
</protein>
<evidence type="ECO:0000256" key="6">
    <source>
        <dbReference type="SAM" id="Coils"/>
    </source>
</evidence>
<keyword evidence="4 7" id="KW-1133">Transmembrane helix</keyword>
<evidence type="ECO:0000313" key="9">
    <source>
        <dbReference type="EMBL" id="MSE07227.1"/>
    </source>
</evidence>
<keyword evidence="5 7" id="KW-0472">Membrane</keyword>
<evidence type="ECO:0000256" key="3">
    <source>
        <dbReference type="ARBA" id="ARBA00022692"/>
    </source>
</evidence>
<feature type="domain" description="ABC3 transporter permease C-terminal" evidence="8">
    <location>
        <begin position="735"/>
        <end position="850"/>
    </location>
</feature>
<feature type="transmembrane region" description="Helical" evidence="7">
    <location>
        <begin position="784"/>
        <end position="803"/>
    </location>
</feature>
<accession>A0A7X2SRP1</accession>
<feature type="transmembrane region" description="Helical" evidence="7">
    <location>
        <begin position="328"/>
        <end position="349"/>
    </location>
</feature>
<keyword evidence="2" id="KW-1003">Cell membrane</keyword>
<dbReference type="GO" id="GO:0005886">
    <property type="term" value="C:plasma membrane"/>
    <property type="evidence" value="ECO:0007669"/>
    <property type="project" value="UniProtKB-SubCell"/>
</dbReference>
<evidence type="ECO:0000256" key="7">
    <source>
        <dbReference type="SAM" id="Phobius"/>
    </source>
</evidence>
<gene>
    <name evidence="9" type="ORF">GKC33_00405</name>
</gene>
<comment type="caution">
    <text evidence="9">The sequence shown here is derived from an EMBL/GenBank/DDBJ whole genome shotgun (WGS) entry which is preliminary data.</text>
</comment>
<evidence type="ECO:0000256" key="5">
    <source>
        <dbReference type="ARBA" id="ARBA00023136"/>
    </source>
</evidence>
<dbReference type="PANTHER" id="PTHR30287">
    <property type="entry name" value="MEMBRANE COMPONENT OF PREDICTED ABC SUPERFAMILY METABOLITE UPTAKE TRANSPORTER"/>
    <property type="match status" value="1"/>
</dbReference>
<feature type="transmembrane region" description="Helical" evidence="7">
    <location>
        <begin position="823"/>
        <end position="843"/>
    </location>
</feature>
<dbReference type="EMBL" id="WKKX01000007">
    <property type="protein sequence ID" value="MSE07227.1"/>
    <property type="molecule type" value="Genomic_DNA"/>
</dbReference>
<evidence type="ECO:0000313" key="10">
    <source>
        <dbReference type="Proteomes" id="UP000467635"/>
    </source>
</evidence>
<dbReference type="InterPro" id="IPR003838">
    <property type="entry name" value="ABC3_permease_C"/>
</dbReference>
<proteinExistence type="predicted"/>
<dbReference type="PANTHER" id="PTHR30287:SF1">
    <property type="entry name" value="INNER MEMBRANE PROTEIN"/>
    <property type="match status" value="1"/>
</dbReference>
<dbReference type="InterPro" id="IPR038766">
    <property type="entry name" value="Membrane_comp_ABC_pdt"/>
</dbReference>
<reference evidence="9 10" key="1">
    <citation type="submission" date="2019-11" db="EMBL/GenBank/DDBJ databases">
        <title>Draft Genome Sequence of Plant Growth-Promoting Rhizosphere-Associated Bacteria.</title>
        <authorList>
            <person name="Vasilyev I.Y."/>
            <person name="Radchenko V."/>
            <person name="Ilnitskaya E.V."/>
        </authorList>
    </citation>
    <scope>NUCLEOTIDE SEQUENCE [LARGE SCALE GENOMIC DNA]</scope>
    <source>
        <strain evidence="9 10">VRA_01-1sq_f</strain>
    </source>
</reference>
<evidence type="ECO:0000256" key="2">
    <source>
        <dbReference type="ARBA" id="ARBA00022475"/>
    </source>
</evidence>
<name>A0A7X2SRP1_9LACO</name>
<feature type="transmembrane region" description="Helical" evidence="7">
    <location>
        <begin position="420"/>
        <end position="445"/>
    </location>
</feature>